<evidence type="ECO:0000313" key="1">
    <source>
        <dbReference type="EMBL" id="AMY23348.1"/>
    </source>
</evidence>
<name>A0A143QKL6_RHOFA</name>
<sequence length="83" mass="8701">MSVPGITGPDGVATAREKQDVALADYRRAKEHEQGLADVRGQTDADVPLVVDVDVDDAELQVAVDADVSAQEALSVALRAVDD</sequence>
<dbReference type="KEGG" id="rhs:A3Q41_02046"/>
<dbReference type="PATRIC" id="fig|1653479.3.peg.2067"/>
<gene>
    <name evidence="1" type="ORF">A3Q41_02046</name>
</gene>
<dbReference type="EMBL" id="CP015220">
    <property type="protein sequence ID" value="AMY23348.1"/>
    <property type="molecule type" value="Genomic_DNA"/>
</dbReference>
<accession>A0A143QKL6</accession>
<reference evidence="1 2" key="1">
    <citation type="journal article" date="2016" name="Genome Announc.">
        <title>Complete Genome and Plasmid Sequences for Rhodococcus fascians D188 and Draft Sequences for Rhodococcus Isolates PBTS 1 and PBTS 2.</title>
        <authorList>
            <person name="Stamler R.A."/>
            <person name="Vereecke D."/>
            <person name="Zhang Y."/>
            <person name="Schilkey F."/>
            <person name="Devitt N."/>
            <person name="Randall J.J."/>
        </authorList>
    </citation>
    <scope>NUCLEOTIDE SEQUENCE [LARGE SCALE GENOMIC DNA]</scope>
    <source>
        <strain evidence="1 2">PBTS2</strain>
    </source>
</reference>
<dbReference type="Proteomes" id="UP000076038">
    <property type="component" value="Chromosome"/>
</dbReference>
<proteinExistence type="predicted"/>
<evidence type="ECO:0000313" key="2">
    <source>
        <dbReference type="Proteomes" id="UP000076038"/>
    </source>
</evidence>
<keyword evidence="2" id="KW-1185">Reference proteome</keyword>
<dbReference type="AlphaFoldDB" id="A0A143QKL6"/>
<reference evidence="2" key="2">
    <citation type="submission" date="2016-04" db="EMBL/GenBank/DDBJ databases">
        <title>Complete Genome and Plasmid Sequences for Rhodococcus fascians D188 and Draft Sequences for Rhodococcus spp. Isolates PBTS 1 and PBTS 2.</title>
        <authorList>
            <person name="Stamer R."/>
            <person name="Vereecke D."/>
            <person name="Zhang Y."/>
            <person name="Schilkey F."/>
            <person name="Devitt N."/>
            <person name="Randall J."/>
        </authorList>
    </citation>
    <scope>NUCLEOTIDE SEQUENCE [LARGE SCALE GENOMIC DNA]</scope>
    <source>
        <strain evidence="2">PBTS2</strain>
    </source>
</reference>
<protein>
    <submittedName>
        <fullName evidence="1">Uncharacterized protein</fullName>
    </submittedName>
</protein>
<organism evidence="1 2">
    <name type="scientific">Rhodococcoides fascians</name>
    <name type="common">Rhodococcus fascians</name>
    <dbReference type="NCBI Taxonomy" id="1828"/>
    <lineage>
        <taxon>Bacteria</taxon>
        <taxon>Bacillati</taxon>
        <taxon>Actinomycetota</taxon>
        <taxon>Actinomycetes</taxon>
        <taxon>Mycobacteriales</taxon>
        <taxon>Nocardiaceae</taxon>
        <taxon>Rhodococcoides</taxon>
    </lineage>
</organism>